<evidence type="ECO:0000313" key="6">
    <source>
        <dbReference type="Proteomes" id="UP000177876"/>
    </source>
</evidence>
<dbReference type="InterPro" id="IPR006500">
    <property type="entry name" value="Helicase_put_C_phage/plasmid"/>
</dbReference>
<dbReference type="NCBIfam" id="TIGR01613">
    <property type="entry name" value="primase_Cterm"/>
    <property type="match status" value="1"/>
</dbReference>
<name>A0A1F2WG18_9ACTN</name>
<dbReference type="AlphaFoldDB" id="A0A1F2WG18"/>
<dbReference type="SMART" id="SM00885">
    <property type="entry name" value="D5_N"/>
    <property type="match status" value="1"/>
</dbReference>
<gene>
    <name evidence="5" type="ORF">A2Y75_05155</name>
</gene>
<dbReference type="InterPro" id="IPR014818">
    <property type="entry name" value="Phage/plasmid_primase_P4_C"/>
</dbReference>
<comment type="caution">
    <text evidence="5">The sequence shown here is derived from an EMBL/GenBank/DDBJ whole genome shotgun (WGS) entry which is preliminary data.</text>
</comment>
<feature type="domain" description="SF3 helicase" evidence="4">
    <location>
        <begin position="212"/>
        <end position="373"/>
    </location>
</feature>
<reference evidence="5 6" key="1">
    <citation type="journal article" date="2016" name="Nat. Commun.">
        <title>Thousands of microbial genomes shed light on interconnected biogeochemical processes in an aquifer system.</title>
        <authorList>
            <person name="Anantharaman K."/>
            <person name="Brown C.T."/>
            <person name="Hug L.A."/>
            <person name="Sharon I."/>
            <person name="Castelle C.J."/>
            <person name="Probst A.J."/>
            <person name="Thomas B.C."/>
            <person name="Singh A."/>
            <person name="Wilkins M.J."/>
            <person name="Karaoz U."/>
            <person name="Brodie E.L."/>
            <person name="Williams K.H."/>
            <person name="Hubbard S.S."/>
            <person name="Banfield J.F."/>
        </authorList>
    </citation>
    <scope>NUCLEOTIDE SEQUENCE [LARGE SCALE GENOMIC DNA]</scope>
</reference>
<evidence type="ECO:0000313" key="5">
    <source>
        <dbReference type="EMBL" id="OFW55805.1"/>
    </source>
</evidence>
<keyword evidence="2" id="KW-0378">Hydrolase</keyword>
<accession>A0A1F2WG18</accession>
<dbReference type="EMBL" id="MELK01000051">
    <property type="protein sequence ID" value="OFW55805.1"/>
    <property type="molecule type" value="Genomic_DNA"/>
</dbReference>
<evidence type="ECO:0000256" key="2">
    <source>
        <dbReference type="ARBA" id="ARBA00022801"/>
    </source>
</evidence>
<dbReference type="STRING" id="1797197.A2Y75_05155"/>
<dbReference type="PANTHER" id="PTHR35372">
    <property type="entry name" value="ATP BINDING PROTEIN-RELATED"/>
    <property type="match status" value="1"/>
</dbReference>
<dbReference type="InterPro" id="IPR051620">
    <property type="entry name" value="ORF904-like_C"/>
</dbReference>
<protein>
    <recommendedName>
        <fullName evidence="4">SF3 helicase domain-containing protein</fullName>
    </recommendedName>
</protein>
<evidence type="ECO:0000259" key="4">
    <source>
        <dbReference type="PROSITE" id="PS51206"/>
    </source>
</evidence>
<dbReference type="InterPro" id="IPR014015">
    <property type="entry name" value="Helicase_SF3_DNA-vir"/>
</dbReference>
<dbReference type="Gene3D" id="3.40.50.300">
    <property type="entry name" value="P-loop containing nucleotide triphosphate hydrolases"/>
    <property type="match status" value="1"/>
</dbReference>
<proteinExistence type="predicted"/>
<dbReference type="GO" id="GO:0005524">
    <property type="term" value="F:ATP binding"/>
    <property type="evidence" value="ECO:0007669"/>
    <property type="project" value="UniProtKB-KW"/>
</dbReference>
<keyword evidence="1" id="KW-0547">Nucleotide-binding</keyword>
<dbReference type="InterPro" id="IPR027417">
    <property type="entry name" value="P-loop_NTPase"/>
</dbReference>
<sequence>MTGPFEIPVSEPTPEELLNVQLLTRAVEAHTLPRNDDGGGQRVVVYFGDRLRYVKEQKEWRFWDGKRWCLATQADLMWVARRVARSIFREGELFEDDQDRAQHAAYARGTSSLSRMDAMIKVACGDERLWAAAKSFDADPFILNFLNGTYDLRTDTLRPHNPDDLNTHLIPHNYVRDAPAPLWEGLIHRVVAGADGTVTDVGQPIARGVGHEVYDFVQLALGYSALGTNSEHVIFFFQGDTRCGKSKLLEIAHHALGGDYAHQSNQDLIAKKRLGHHSSETFSLIGRHFIAISETPTTFALDENRVKSLTGDSMQTVYQLYSGTERVVPTTWTICLATNNPPNVEDWDGAIRERIVVIPCGPTVPSEERVQNLDALIKETETEGVLAWLVRGAHAWYTYATSTQDAGGHELRGGLRLPDSVHRAMDTFAFDNDHIGAFIEDVLIVTGDAGSRVSRSAVLDRAKRWKSRGEATVISRNKLYARISALRGVTTNTAREFVGLELRPEGGVTPEQHAWAMRMRDGGASSQG</sequence>
<dbReference type="Pfam" id="PF08706">
    <property type="entry name" value="D5_N"/>
    <property type="match status" value="1"/>
</dbReference>
<organism evidence="5 6">
    <name type="scientific">Candidatus Solincola sediminis</name>
    <dbReference type="NCBI Taxonomy" id="1797199"/>
    <lineage>
        <taxon>Bacteria</taxon>
        <taxon>Bacillati</taxon>
        <taxon>Actinomycetota</taxon>
        <taxon>Candidatus Geothermincolia</taxon>
        <taxon>Candidatus Geothermincolales</taxon>
        <taxon>Candidatus Geothermincolaceae</taxon>
        <taxon>Candidatus Solincola</taxon>
    </lineage>
</organism>
<dbReference type="SUPFAM" id="SSF52540">
    <property type="entry name" value="P-loop containing nucleoside triphosphate hydrolases"/>
    <property type="match status" value="1"/>
</dbReference>
<keyword evidence="3" id="KW-0067">ATP-binding</keyword>
<evidence type="ECO:0000256" key="1">
    <source>
        <dbReference type="ARBA" id="ARBA00022741"/>
    </source>
</evidence>
<dbReference type="PANTHER" id="PTHR35372:SF2">
    <property type="entry name" value="SF3 HELICASE DOMAIN-CONTAINING PROTEIN"/>
    <property type="match status" value="1"/>
</dbReference>
<dbReference type="Proteomes" id="UP000177876">
    <property type="component" value="Unassembled WGS sequence"/>
</dbReference>
<evidence type="ECO:0000256" key="3">
    <source>
        <dbReference type="ARBA" id="ARBA00022840"/>
    </source>
</evidence>
<dbReference type="PROSITE" id="PS51206">
    <property type="entry name" value="SF3_HELICASE_1"/>
    <property type="match status" value="1"/>
</dbReference>
<dbReference type="GO" id="GO:0016787">
    <property type="term" value="F:hydrolase activity"/>
    <property type="evidence" value="ECO:0007669"/>
    <property type="project" value="UniProtKB-KW"/>
</dbReference>